<dbReference type="PRINTS" id="PR00039">
    <property type="entry name" value="HTHLYSR"/>
</dbReference>
<evidence type="ECO:0000313" key="7">
    <source>
        <dbReference type="Proteomes" id="UP001282336"/>
    </source>
</evidence>
<dbReference type="InterPro" id="IPR000847">
    <property type="entry name" value="LysR_HTH_N"/>
</dbReference>
<dbReference type="GO" id="GO:0003700">
    <property type="term" value="F:DNA-binding transcription factor activity"/>
    <property type="evidence" value="ECO:0007669"/>
    <property type="project" value="InterPro"/>
</dbReference>
<evidence type="ECO:0000313" key="6">
    <source>
        <dbReference type="EMBL" id="MDX6032837.1"/>
    </source>
</evidence>
<reference evidence="6" key="1">
    <citation type="submission" date="2023-11" db="EMBL/GenBank/DDBJ databases">
        <title>Scandinavium wanjuensis sp. nov., isolated from lettuce South Korea.</title>
        <authorList>
            <person name="Park J."/>
            <person name="Park S."/>
            <person name="Oh K.K."/>
            <person name="Cho G.S."/>
            <person name="Franz C.M.A.P."/>
        </authorList>
    </citation>
    <scope>NUCLEOTIDE SEQUENCE</scope>
    <source>
        <strain evidence="6">V105_12</strain>
    </source>
</reference>
<comment type="caution">
    <text evidence="6">The sequence shown here is derived from an EMBL/GenBank/DDBJ whole genome shotgun (WGS) entry which is preliminary data.</text>
</comment>
<gene>
    <name evidence="6" type="ORF">SIL20_15125</name>
</gene>
<dbReference type="FunFam" id="1.10.10.10:FF:000001">
    <property type="entry name" value="LysR family transcriptional regulator"/>
    <property type="match status" value="1"/>
</dbReference>
<dbReference type="RefSeq" id="WP_319629323.1">
    <property type="nucleotide sequence ID" value="NZ_JAWXRB010000008.1"/>
</dbReference>
<dbReference type="Pfam" id="PF00126">
    <property type="entry name" value="HTH_1"/>
    <property type="match status" value="1"/>
</dbReference>
<dbReference type="InterPro" id="IPR058163">
    <property type="entry name" value="LysR-type_TF_proteobact-type"/>
</dbReference>
<dbReference type="InterPro" id="IPR036388">
    <property type="entry name" value="WH-like_DNA-bd_sf"/>
</dbReference>
<accession>A0AAJ2S5G5</accession>
<dbReference type="PROSITE" id="PS50931">
    <property type="entry name" value="HTH_LYSR"/>
    <property type="match status" value="1"/>
</dbReference>
<keyword evidence="3" id="KW-0238">DNA-binding</keyword>
<feature type="domain" description="HTH lysR-type" evidence="5">
    <location>
        <begin position="11"/>
        <end position="60"/>
    </location>
</feature>
<dbReference type="EMBL" id="JAWXRC010000035">
    <property type="protein sequence ID" value="MDX6032837.1"/>
    <property type="molecule type" value="Genomic_DNA"/>
</dbReference>
<sequence length="331" mass="36234">MTAQLNGVQEFTEVVRKGSFVAAAEGLGVTRSALSKSIKRLEIRLGVRLLNRSTRSLSLTPEGEIYFNRCTAALDMISDAESRIEAGIVEPSGLMRLTVPVAFGHLFIMPLLNIMALKYRALNIEVDFSDRVRDPATDGFDLALRLGPLPDSADLVATRLGEQRLIICASAGYLERAGIPIDLRELSSHRCISGLPSDGQTYWLIRGKEGHVVRHVVSSAYRFNNGQAMLEAAIAGCGVTQLPDWLCGDAIKRGQLRAILPTFQAPPTPISAMWPRTHTVLPKVRALFGLDHPSISRSEMLIPLRAILRLQPDVRIPGRTPQLLKIFAAGL</sequence>
<dbReference type="SUPFAM" id="SSF53850">
    <property type="entry name" value="Periplasmic binding protein-like II"/>
    <property type="match status" value="1"/>
</dbReference>
<name>A0AAJ2S5G5_9ENTR</name>
<dbReference type="GO" id="GO:0003677">
    <property type="term" value="F:DNA binding"/>
    <property type="evidence" value="ECO:0007669"/>
    <property type="project" value="UniProtKB-KW"/>
</dbReference>
<evidence type="ECO:0000256" key="1">
    <source>
        <dbReference type="ARBA" id="ARBA00009437"/>
    </source>
</evidence>
<dbReference type="Gene3D" id="3.40.190.290">
    <property type="match status" value="1"/>
</dbReference>
<dbReference type="InterPro" id="IPR036390">
    <property type="entry name" value="WH_DNA-bd_sf"/>
</dbReference>
<evidence type="ECO:0000256" key="4">
    <source>
        <dbReference type="ARBA" id="ARBA00023163"/>
    </source>
</evidence>
<dbReference type="Gene3D" id="1.10.10.10">
    <property type="entry name" value="Winged helix-like DNA-binding domain superfamily/Winged helix DNA-binding domain"/>
    <property type="match status" value="1"/>
</dbReference>
<dbReference type="InterPro" id="IPR005119">
    <property type="entry name" value="LysR_subst-bd"/>
</dbReference>
<evidence type="ECO:0000256" key="3">
    <source>
        <dbReference type="ARBA" id="ARBA00023125"/>
    </source>
</evidence>
<evidence type="ECO:0000256" key="2">
    <source>
        <dbReference type="ARBA" id="ARBA00023015"/>
    </source>
</evidence>
<protein>
    <submittedName>
        <fullName evidence="6">LysR family transcriptional regulator</fullName>
    </submittedName>
</protein>
<dbReference type="PANTHER" id="PTHR30537">
    <property type="entry name" value="HTH-TYPE TRANSCRIPTIONAL REGULATOR"/>
    <property type="match status" value="1"/>
</dbReference>
<keyword evidence="4" id="KW-0804">Transcription</keyword>
<dbReference type="Pfam" id="PF03466">
    <property type="entry name" value="LysR_substrate"/>
    <property type="match status" value="1"/>
</dbReference>
<dbReference type="PANTHER" id="PTHR30537:SF5">
    <property type="entry name" value="HTH-TYPE TRANSCRIPTIONAL ACTIVATOR TTDR-RELATED"/>
    <property type="match status" value="1"/>
</dbReference>
<comment type="similarity">
    <text evidence="1">Belongs to the LysR transcriptional regulatory family.</text>
</comment>
<dbReference type="AlphaFoldDB" id="A0AAJ2S5G5"/>
<keyword evidence="2" id="KW-0805">Transcription regulation</keyword>
<dbReference type="Proteomes" id="UP001282336">
    <property type="component" value="Unassembled WGS sequence"/>
</dbReference>
<evidence type="ECO:0000259" key="5">
    <source>
        <dbReference type="PROSITE" id="PS50931"/>
    </source>
</evidence>
<dbReference type="SUPFAM" id="SSF46785">
    <property type="entry name" value="Winged helix' DNA-binding domain"/>
    <property type="match status" value="1"/>
</dbReference>
<organism evidence="6 7">
    <name type="scientific">Scandinavium lactucae</name>
    <dbReference type="NCBI Taxonomy" id="3095028"/>
    <lineage>
        <taxon>Bacteria</taxon>
        <taxon>Pseudomonadati</taxon>
        <taxon>Pseudomonadota</taxon>
        <taxon>Gammaproteobacteria</taxon>
        <taxon>Enterobacterales</taxon>
        <taxon>Enterobacteriaceae</taxon>
        <taxon>Scandinavium</taxon>
    </lineage>
</organism>
<proteinExistence type="inferred from homology"/>